<dbReference type="Proteomes" id="UP000298663">
    <property type="component" value="Unassembled WGS sequence"/>
</dbReference>
<reference evidence="1 2" key="2">
    <citation type="journal article" date="2019" name="G3 (Bethesda)">
        <title>Hybrid Assembly of the Genome of the Entomopathogenic Nematode Steinernema carpocapsae Identifies the X-Chromosome.</title>
        <authorList>
            <person name="Serra L."/>
            <person name="Macchietto M."/>
            <person name="Macias-Munoz A."/>
            <person name="McGill C.J."/>
            <person name="Rodriguez I.M."/>
            <person name="Rodriguez B."/>
            <person name="Murad R."/>
            <person name="Mortazavi A."/>
        </authorList>
    </citation>
    <scope>NUCLEOTIDE SEQUENCE [LARGE SCALE GENOMIC DNA]</scope>
    <source>
        <strain evidence="1 2">ALL</strain>
    </source>
</reference>
<reference evidence="1 2" key="1">
    <citation type="journal article" date="2015" name="Genome Biol.">
        <title>Comparative genomics of Steinernema reveals deeply conserved gene regulatory networks.</title>
        <authorList>
            <person name="Dillman A.R."/>
            <person name="Macchietto M."/>
            <person name="Porter C.F."/>
            <person name="Rogers A."/>
            <person name="Williams B."/>
            <person name="Antoshechkin I."/>
            <person name="Lee M.M."/>
            <person name="Goodwin Z."/>
            <person name="Lu X."/>
            <person name="Lewis E.E."/>
            <person name="Goodrich-Blair H."/>
            <person name="Stock S.P."/>
            <person name="Adams B.J."/>
            <person name="Sternberg P.W."/>
            <person name="Mortazavi A."/>
        </authorList>
    </citation>
    <scope>NUCLEOTIDE SEQUENCE [LARGE SCALE GENOMIC DNA]</scope>
    <source>
        <strain evidence="1 2">ALL</strain>
    </source>
</reference>
<evidence type="ECO:0000313" key="1">
    <source>
        <dbReference type="EMBL" id="TKR58712.1"/>
    </source>
</evidence>
<keyword evidence="2" id="KW-1185">Reference proteome</keyword>
<name>A0A4U5LRS7_STECR</name>
<organism evidence="1 2">
    <name type="scientific">Steinernema carpocapsae</name>
    <name type="common">Entomopathogenic nematode</name>
    <dbReference type="NCBI Taxonomy" id="34508"/>
    <lineage>
        <taxon>Eukaryota</taxon>
        <taxon>Metazoa</taxon>
        <taxon>Ecdysozoa</taxon>
        <taxon>Nematoda</taxon>
        <taxon>Chromadorea</taxon>
        <taxon>Rhabditida</taxon>
        <taxon>Tylenchina</taxon>
        <taxon>Panagrolaimomorpha</taxon>
        <taxon>Strongyloidoidea</taxon>
        <taxon>Steinernematidae</taxon>
        <taxon>Steinernema</taxon>
    </lineage>
</organism>
<proteinExistence type="predicted"/>
<comment type="caution">
    <text evidence="1">The sequence shown here is derived from an EMBL/GenBank/DDBJ whole genome shotgun (WGS) entry which is preliminary data.</text>
</comment>
<gene>
    <name evidence="1" type="ORF">L596_030122</name>
</gene>
<protein>
    <submittedName>
        <fullName evidence="1">Uncharacterized protein</fullName>
    </submittedName>
</protein>
<accession>A0A4U5LRS7</accession>
<dbReference type="EMBL" id="AZBU02000013">
    <property type="protein sequence ID" value="TKR58712.1"/>
    <property type="molecule type" value="Genomic_DNA"/>
</dbReference>
<dbReference type="AlphaFoldDB" id="A0A4U5LRS7"/>
<evidence type="ECO:0000313" key="2">
    <source>
        <dbReference type="Proteomes" id="UP000298663"/>
    </source>
</evidence>
<sequence length="81" mass="9300">MLQSYVENYAVLVQFAVDQDYRKMPTSKTIIEAMEIDPDLEIPTLGNLNPLIHVLGFLESVSRMVCNYSSYIVKADLLFRQ</sequence>